<dbReference type="PANTHER" id="PTHR47326">
    <property type="entry name" value="TRANSPOSABLE ELEMENT TC3 TRANSPOSASE-LIKE PROTEIN"/>
    <property type="match status" value="1"/>
</dbReference>
<feature type="non-terminal residue" evidence="1">
    <location>
        <position position="1"/>
    </location>
</feature>
<dbReference type="AlphaFoldDB" id="A0AAD7ZAM5"/>
<gene>
    <name evidence="1" type="ORF">L9F63_006606</name>
</gene>
<organism evidence="1 2">
    <name type="scientific">Diploptera punctata</name>
    <name type="common">Pacific beetle cockroach</name>
    <dbReference type="NCBI Taxonomy" id="6984"/>
    <lineage>
        <taxon>Eukaryota</taxon>
        <taxon>Metazoa</taxon>
        <taxon>Ecdysozoa</taxon>
        <taxon>Arthropoda</taxon>
        <taxon>Hexapoda</taxon>
        <taxon>Insecta</taxon>
        <taxon>Pterygota</taxon>
        <taxon>Neoptera</taxon>
        <taxon>Polyneoptera</taxon>
        <taxon>Dictyoptera</taxon>
        <taxon>Blattodea</taxon>
        <taxon>Blaberoidea</taxon>
        <taxon>Blaberidae</taxon>
        <taxon>Diplopterinae</taxon>
        <taxon>Diploptera</taxon>
    </lineage>
</organism>
<comment type="caution">
    <text evidence="1">The sequence shown here is derived from an EMBL/GenBank/DDBJ whole genome shotgun (WGS) entry which is preliminary data.</text>
</comment>
<proteinExistence type="predicted"/>
<dbReference type="InterPro" id="IPR036397">
    <property type="entry name" value="RNaseH_sf"/>
</dbReference>
<sequence>LTFGLPGIDQYDPDEETLFQQDGATSHTANVSMGLLRLAFPGRLISKNGDIPWPPRSPDLTAPDFFLWGYLKCKVFEENAPRTKEDLKERIRQEINNIPLQMLQNAMGGFHLRLQQCVQNQGRHLTGTIFKK</sequence>
<evidence type="ECO:0000313" key="2">
    <source>
        <dbReference type="Proteomes" id="UP001233999"/>
    </source>
</evidence>
<dbReference type="Gene3D" id="3.30.420.10">
    <property type="entry name" value="Ribonuclease H-like superfamily/Ribonuclease H"/>
    <property type="match status" value="1"/>
</dbReference>
<evidence type="ECO:0000313" key="1">
    <source>
        <dbReference type="EMBL" id="KAJ9576832.1"/>
    </source>
</evidence>
<dbReference type="EMBL" id="JASPKZ010009390">
    <property type="protein sequence ID" value="KAJ9576832.1"/>
    <property type="molecule type" value="Genomic_DNA"/>
</dbReference>
<dbReference type="PANTHER" id="PTHR47326:SF1">
    <property type="entry name" value="HTH PSQ-TYPE DOMAIN-CONTAINING PROTEIN"/>
    <property type="match status" value="1"/>
</dbReference>
<reference evidence="1" key="2">
    <citation type="submission" date="2023-05" db="EMBL/GenBank/DDBJ databases">
        <authorList>
            <person name="Fouks B."/>
        </authorList>
    </citation>
    <scope>NUCLEOTIDE SEQUENCE</scope>
    <source>
        <strain evidence="1">Stay&amp;Tobe</strain>
        <tissue evidence="1">Testes</tissue>
    </source>
</reference>
<dbReference type="GO" id="GO:0003676">
    <property type="term" value="F:nucleic acid binding"/>
    <property type="evidence" value="ECO:0007669"/>
    <property type="project" value="InterPro"/>
</dbReference>
<keyword evidence="2" id="KW-1185">Reference proteome</keyword>
<name>A0AAD7ZAM5_DIPPU</name>
<evidence type="ECO:0008006" key="3">
    <source>
        <dbReference type="Google" id="ProtNLM"/>
    </source>
</evidence>
<dbReference type="Proteomes" id="UP001233999">
    <property type="component" value="Unassembled WGS sequence"/>
</dbReference>
<reference evidence="1" key="1">
    <citation type="journal article" date="2023" name="IScience">
        <title>Live-bearing cockroach genome reveals convergent evolutionary mechanisms linked to viviparity in insects and beyond.</title>
        <authorList>
            <person name="Fouks B."/>
            <person name="Harrison M.C."/>
            <person name="Mikhailova A.A."/>
            <person name="Marchal E."/>
            <person name="English S."/>
            <person name="Carruthers M."/>
            <person name="Jennings E.C."/>
            <person name="Chiamaka E.L."/>
            <person name="Frigard R.A."/>
            <person name="Pippel M."/>
            <person name="Attardo G.M."/>
            <person name="Benoit J.B."/>
            <person name="Bornberg-Bauer E."/>
            <person name="Tobe S.S."/>
        </authorList>
    </citation>
    <scope>NUCLEOTIDE SEQUENCE</scope>
    <source>
        <strain evidence="1">Stay&amp;Tobe</strain>
    </source>
</reference>
<accession>A0AAD7ZAM5</accession>
<protein>
    <recommendedName>
        <fullName evidence="3">Transposable element Tc3 transposase</fullName>
    </recommendedName>
</protein>